<reference evidence="2" key="1">
    <citation type="submission" date="2016-11" db="UniProtKB">
        <authorList>
            <consortium name="WormBaseParasite"/>
        </authorList>
    </citation>
    <scope>IDENTIFICATION</scope>
</reference>
<dbReference type="AlphaFoldDB" id="A0A1I7Y4R6"/>
<evidence type="ECO:0000313" key="2">
    <source>
        <dbReference type="WBParaSite" id="L893_g12663.t1"/>
    </source>
</evidence>
<protein>
    <submittedName>
        <fullName evidence="2">Ovule protein</fullName>
    </submittedName>
</protein>
<sequence>MEENKENNDLSLKISSNRTSCFIKPSASRLEFVVLELYGSILKLNIIPLISQLLIRSSYGQSRLSSKEPMKGALHKEFFQPETCLSLYYSAIIRVLLFTRCLLHATLVDPVTIL</sequence>
<evidence type="ECO:0000313" key="1">
    <source>
        <dbReference type="Proteomes" id="UP000095287"/>
    </source>
</evidence>
<name>A0A1I7Y4R6_9BILA</name>
<organism evidence="1 2">
    <name type="scientific">Steinernema glaseri</name>
    <dbReference type="NCBI Taxonomy" id="37863"/>
    <lineage>
        <taxon>Eukaryota</taxon>
        <taxon>Metazoa</taxon>
        <taxon>Ecdysozoa</taxon>
        <taxon>Nematoda</taxon>
        <taxon>Chromadorea</taxon>
        <taxon>Rhabditida</taxon>
        <taxon>Tylenchina</taxon>
        <taxon>Panagrolaimomorpha</taxon>
        <taxon>Strongyloidoidea</taxon>
        <taxon>Steinernematidae</taxon>
        <taxon>Steinernema</taxon>
    </lineage>
</organism>
<keyword evidence="1" id="KW-1185">Reference proteome</keyword>
<dbReference type="Proteomes" id="UP000095287">
    <property type="component" value="Unplaced"/>
</dbReference>
<accession>A0A1I7Y4R6</accession>
<proteinExistence type="predicted"/>
<dbReference type="WBParaSite" id="L893_g12663.t1">
    <property type="protein sequence ID" value="L893_g12663.t1"/>
    <property type="gene ID" value="L893_g12663"/>
</dbReference>